<dbReference type="RefSeq" id="WP_145244346.1">
    <property type="nucleotide sequence ID" value="NZ_CP036273.1"/>
</dbReference>
<organism evidence="2 3">
    <name type="scientific">Urbifossiella limnaea</name>
    <dbReference type="NCBI Taxonomy" id="2528023"/>
    <lineage>
        <taxon>Bacteria</taxon>
        <taxon>Pseudomonadati</taxon>
        <taxon>Planctomycetota</taxon>
        <taxon>Planctomycetia</taxon>
        <taxon>Gemmatales</taxon>
        <taxon>Gemmataceae</taxon>
        <taxon>Urbifossiella</taxon>
    </lineage>
</organism>
<evidence type="ECO:0000256" key="1">
    <source>
        <dbReference type="SAM" id="MobiDB-lite"/>
    </source>
</evidence>
<protein>
    <recommendedName>
        <fullName evidence="4">Zinc-finger domain-containing protein</fullName>
    </recommendedName>
</protein>
<reference evidence="2 3" key="1">
    <citation type="submission" date="2019-02" db="EMBL/GenBank/DDBJ databases">
        <title>Deep-cultivation of Planctomycetes and their phenomic and genomic characterization uncovers novel biology.</title>
        <authorList>
            <person name="Wiegand S."/>
            <person name="Jogler M."/>
            <person name="Boedeker C."/>
            <person name="Pinto D."/>
            <person name="Vollmers J."/>
            <person name="Rivas-Marin E."/>
            <person name="Kohn T."/>
            <person name="Peeters S.H."/>
            <person name="Heuer A."/>
            <person name="Rast P."/>
            <person name="Oberbeckmann S."/>
            <person name="Bunk B."/>
            <person name="Jeske O."/>
            <person name="Meyerdierks A."/>
            <person name="Storesund J.E."/>
            <person name="Kallscheuer N."/>
            <person name="Luecker S."/>
            <person name="Lage O.M."/>
            <person name="Pohl T."/>
            <person name="Merkel B.J."/>
            <person name="Hornburger P."/>
            <person name="Mueller R.-W."/>
            <person name="Bruemmer F."/>
            <person name="Labrenz M."/>
            <person name="Spormann A.M."/>
            <person name="Op den Camp H."/>
            <person name="Overmann J."/>
            <person name="Amann R."/>
            <person name="Jetten M.S.M."/>
            <person name="Mascher T."/>
            <person name="Medema M.H."/>
            <person name="Devos D.P."/>
            <person name="Kaster A.-K."/>
            <person name="Ovreas L."/>
            <person name="Rohde M."/>
            <person name="Galperin M.Y."/>
            <person name="Jogler C."/>
        </authorList>
    </citation>
    <scope>NUCLEOTIDE SEQUENCE [LARGE SCALE GENOMIC DNA]</scope>
    <source>
        <strain evidence="2 3">ETA_A1</strain>
    </source>
</reference>
<evidence type="ECO:0008006" key="4">
    <source>
        <dbReference type="Google" id="ProtNLM"/>
    </source>
</evidence>
<evidence type="ECO:0000313" key="3">
    <source>
        <dbReference type="Proteomes" id="UP000319576"/>
    </source>
</evidence>
<accession>A0A517Y2X9</accession>
<dbReference type="AlphaFoldDB" id="A0A517Y2X9"/>
<dbReference type="OrthoDB" id="116459at2"/>
<keyword evidence="3" id="KW-1185">Reference proteome</keyword>
<dbReference type="EMBL" id="CP036273">
    <property type="protein sequence ID" value="QDU24160.1"/>
    <property type="molecule type" value="Genomic_DNA"/>
</dbReference>
<proteinExistence type="predicted"/>
<dbReference type="KEGG" id="uli:ETAA1_61740"/>
<dbReference type="Proteomes" id="UP000319576">
    <property type="component" value="Chromosome"/>
</dbReference>
<evidence type="ECO:0000313" key="2">
    <source>
        <dbReference type="EMBL" id="QDU24160.1"/>
    </source>
</evidence>
<sequence>MTAKPTDADVSSSTPLPPVAEVSSPTPLPPDVAPISRAIQTTTCDRVQRSLEGYVGGGLSEVERVGLAFHLSLCTTCKIVADEYLEIVRLAGTLRPADPPPDVEARLRKFIGRAIGRPDTGNR</sequence>
<feature type="region of interest" description="Disordered" evidence="1">
    <location>
        <begin position="1"/>
        <end position="33"/>
    </location>
</feature>
<gene>
    <name evidence="2" type="ORF">ETAA1_61740</name>
</gene>
<name>A0A517Y2X9_9BACT</name>